<evidence type="ECO:0000313" key="1">
    <source>
        <dbReference type="EMBL" id="MDT9683372.1"/>
    </source>
</evidence>
<dbReference type="EMBL" id="JAWCTQ010000016">
    <property type="protein sequence ID" value="MDT9683372.1"/>
    <property type="molecule type" value="Genomic_DNA"/>
</dbReference>
<reference evidence="1 2" key="1">
    <citation type="submission" date="2023-09" db="EMBL/GenBank/DDBJ databases">
        <title>Streptomyces sp. nov.: A antagonism against Alternaria gaisen Producing Streptochlin, Isolated from Tamarix root soil.</title>
        <authorList>
            <person name="Chen Y."/>
        </authorList>
    </citation>
    <scope>NUCLEOTIDE SEQUENCE [LARGE SCALE GENOMIC DNA]</scope>
    <source>
        <strain evidence="1 2">TRM76323</strain>
    </source>
</reference>
<evidence type="ECO:0000313" key="2">
    <source>
        <dbReference type="Proteomes" id="UP001250181"/>
    </source>
</evidence>
<keyword evidence="2" id="KW-1185">Reference proteome</keyword>
<name>A0ABU3QKT6_9ACTN</name>
<accession>A0ABU3QKT6</accession>
<dbReference type="Proteomes" id="UP001250181">
    <property type="component" value="Unassembled WGS sequence"/>
</dbReference>
<protein>
    <recommendedName>
        <fullName evidence="3">Prohead protease</fullName>
    </recommendedName>
</protein>
<gene>
    <name evidence="1" type="ORF">RND61_15005</name>
</gene>
<proteinExistence type="predicted"/>
<evidence type="ECO:0008006" key="3">
    <source>
        <dbReference type="Google" id="ProtNLM"/>
    </source>
</evidence>
<dbReference type="RefSeq" id="WP_315878446.1">
    <property type="nucleotide sequence ID" value="NZ_JAWCTQ010000016.1"/>
</dbReference>
<sequence length="246" mass="26829">MNNMNKTDFNFYVPLDMKKSISGDEHGRYVRGWASTPDVDLTGESIDPKGIDASLFLANGYINYEHREGSEYWIGKPTARSYVDPQRGLFVEAKLFDTPYADAMWELSKSIANGEDNPGGKVLGFSVEGSKLSDGHTIKKAVITNVALTTDPANPHALWESFIKSFSTGNAIGGTDQEGAAALRAESFAKDIKNLAMTLKSSSFDWKDVAKSLDNDDGFVFDNGTAALLLQIKDGISKEEALKRIG</sequence>
<organism evidence="1 2">
    <name type="scientific">Streptomyces tamarix</name>
    <dbReference type="NCBI Taxonomy" id="3078565"/>
    <lineage>
        <taxon>Bacteria</taxon>
        <taxon>Bacillati</taxon>
        <taxon>Actinomycetota</taxon>
        <taxon>Actinomycetes</taxon>
        <taxon>Kitasatosporales</taxon>
        <taxon>Streptomycetaceae</taxon>
        <taxon>Streptomyces</taxon>
    </lineage>
</organism>
<comment type="caution">
    <text evidence="1">The sequence shown here is derived from an EMBL/GenBank/DDBJ whole genome shotgun (WGS) entry which is preliminary data.</text>
</comment>